<dbReference type="eggNOG" id="COG2146">
    <property type="taxonomic scope" value="Bacteria"/>
</dbReference>
<dbReference type="InterPro" id="IPR036922">
    <property type="entry name" value="Rieske_2Fe-2S_sf"/>
</dbReference>
<evidence type="ECO:0000259" key="5">
    <source>
        <dbReference type="PROSITE" id="PS51296"/>
    </source>
</evidence>
<reference evidence="6 7" key="1">
    <citation type="submission" date="2006-02" db="EMBL/GenBank/DDBJ databases">
        <authorList>
            <person name="Waterbury J."/>
            <person name="Ferriera S."/>
            <person name="Johnson J."/>
            <person name="Kravitz S."/>
            <person name="Halpern A."/>
            <person name="Remington K."/>
            <person name="Beeson K."/>
            <person name="Tran B."/>
            <person name="Rogers Y.-H."/>
            <person name="Friedman R."/>
            <person name="Venter J.C."/>
        </authorList>
    </citation>
    <scope>NUCLEOTIDE SEQUENCE [LARGE SCALE GENOMIC DNA]</scope>
    <source>
        <strain evidence="6 7">Nb-231</strain>
    </source>
</reference>
<keyword evidence="2" id="KW-0479">Metal-binding</keyword>
<dbReference type="PANTHER" id="PTHR21496:SF23">
    <property type="entry name" value="3-PHENYLPROPIONATE_CINNAMIC ACID DIOXYGENASE FERREDOXIN SUBUNIT"/>
    <property type="match status" value="1"/>
</dbReference>
<dbReference type="GO" id="GO:0051537">
    <property type="term" value="F:2 iron, 2 sulfur cluster binding"/>
    <property type="evidence" value="ECO:0007669"/>
    <property type="project" value="UniProtKB-KW"/>
</dbReference>
<evidence type="ECO:0000256" key="3">
    <source>
        <dbReference type="ARBA" id="ARBA00023004"/>
    </source>
</evidence>
<keyword evidence="1" id="KW-0001">2Fe-2S</keyword>
<proteinExistence type="predicted"/>
<dbReference type="RefSeq" id="WP_005004044.1">
    <property type="nucleotide sequence ID" value="NZ_CH672427.1"/>
</dbReference>
<evidence type="ECO:0000256" key="4">
    <source>
        <dbReference type="ARBA" id="ARBA00023014"/>
    </source>
</evidence>
<evidence type="ECO:0000313" key="6">
    <source>
        <dbReference type="EMBL" id="EAR23113.1"/>
    </source>
</evidence>
<dbReference type="Proteomes" id="UP000003374">
    <property type="component" value="Unassembled WGS sequence"/>
</dbReference>
<evidence type="ECO:0000256" key="1">
    <source>
        <dbReference type="ARBA" id="ARBA00022714"/>
    </source>
</evidence>
<keyword evidence="7" id="KW-1185">Reference proteome</keyword>
<dbReference type="PANTHER" id="PTHR21496">
    <property type="entry name" value="FERREDOXIN-RELATED"/>
    <property type="match status" value="1"/>
</dbReference>
<keyword evidence="4" id="KW-0411">Iron-sulfur</keyword>
<dbReference type="AlphaFoldDB" id="A4BLC5"/>
<dbReference type="SUPFAM" id="SSF50022">
    <property type="entry name" value="ISP domain"/>
    <property type="match status" value="1"/>
</dbReference>
<dbReference type="InterPro" id="IPR017941">
    <property type="entry name" value="Rieske_2Fe-2S"/>
</dbReference>
<dbReference type="GO" id="GO:0046872">
    <property type="term" value="F:metal ion binding"/>
    <property type="evidence" value="ECO:0007669"/>
    <property type="project" value="UniProtKB-KW"/>
</dbReference>
<dbReference type="STRING" id="314278.NB231_14873"/>
<dbReference type="Gene3D" id="2.102.10.10">
    <property type="entry name" value="Rieske [2Fe-2S] iron-sulphur domain"/>
    <property type="match status" value="1"/>
</dbReference>
<dbReference type="Pfam" id="PF00355">
    <property type="entry name" value="Rieske"/>
    <property type="match status" value="1"/>
</dbReference>
<sequence length="106" mass="11794">MSDWVTVAEEGEIPLGECKAVWVDGDAIVVFHLEDGYYALYDCCTHEDYELSEGIVEGDEVECCMHGARFSIKTGEAVAPPAYEPVHVFPVRVVDGRVELRNDLDD</sequence>
<dbReference type="PROSITE" id="PS51296">
    <property type="entry name" value="RIESKE"/>
    <property type="match status" value="1"/>
</dbReference>
<name>A4BLC5_9GAMM</name>
<gene>
    <name evidence="6" type="ORF">NB231_14873</name>
</gene>
<keyword evidence="3" id="KW-0408">Iron</keyword>
<comment type="caution">
    <text evidence="6">The sequence shown here is derived from an EMBL/GenBank/DDBJ whole genome shotgun (WGS) entry which is preliminary data.</text>
</comment>
<dbReference type="CDD" id="cd03528">
    <property type="entry name" value="Rieske_RO_ferredoxin"/>
    <property type="match status" value="1"/>
</dbReference>
<evidence type="ECO:0000313" key="7">
    <source>
        <dbReference type="Proteomes" id="UP000003374"/>
    </source>
</evidence>
<evidence type="ECO:0000256" key="2">
    <source>
        <dbReference type="ARBA" id="ARBA00022723"/>
    </source>
</evidence>
<dbReference type="HOGENOM" id="CLU_055690_5_2_6"/>
<dbReference type="EMBL" id="AAOF01000001">
    <property type="protein sequence ID" value="EAR23113.1"/>
    <property type="molecule type" value="Genomic_DNA"/>
</dbReference>
<protein>
    <submittedName>
        <fullName evidence="6">Rieske 2Fe-2S family protein</fullName>
    </submittedName>
</protein>
<accession>A4BLC5</accession>
<dbReference type="OrthoDB" id="9800167at2"/>
<feature type="domain" description="Rieske" evidence="5">
    <location>
        <begin position="4"/>
        <end position="100"/>
    </location>
</feature>
<organism evidence="6 7">
    <name type="scientific">Nitrococcus mobilis Nb-231</name>
    <dbReference type="NCBI Taxonomy" id="314278"/>
    <lineage>
        <taxon>Bacteria</taxon>
        <taxon>Pseudomonadati</taxon>
        <taxon>Pseudomonadota</taxon>
        <taxon>Gammaproteobacteria</taxon>
        <taxon>Chromatiales</taxon>
        <taxon>Ectothiorhodospiraceae</taxon>
        <taxon>Nitrococcus</taxon>
    </lineage>
</organism>